<evidence type="ECO:0000313" key="3">
    <source>
        <dbReference type="Proteomes" id="UP000178735"/>
    </source>
</evidence>
<name>A0A1F7WLL4_9BACT</name>
<reference evidence="2 3" key="1">
    <citation type="journal article" date="2016" name="Nat. Commun.">
        <title>Thousands of microbial genomes shed light on interconnected biogeochemical processes in an aquifer system.</title>
        <authorList>
            <person name="Anantharaman K."/>
            <person name="Brown C.T."/>
            <person name="Hug L.A."/>
            <person name="Sharon I."/>
            <person name="Castelle C.J."/>
            <person name="Probst A.J."/>
            <person name="Thomas B.C."/>
            <person name="Singh A."/>
            <person name="Wilkins M.J."/>
            <person name="Karaoz U."/>
            <person name="Brodie E.L."/>
            <person name="Williams K.H."/>
            <person name="Hubbard S.S."/>
            <person name="Banfield J.F."/>
        </authorList>
    </citation>
    <scope>NUCLEOTIDE SEQUENCE [LARGE SCALE GENOMIC DNA]</scope>
</reference>
<evidence type="ECO:0000256" key="1">
    <source>
        <dbReference type="SAM" id="Phobius"/>
    </source>
</evidence>
<accession>A0A1F7WLL4</accession>
<keyword evidence="1" id="KW-1133">Transmembrane helix</keyword>
<feature type="transmembrane region" description="Helical" evidence="1">
    <location>
        <begin position="12"/>
        <end position="30"/>
    </location>
</feature>
<dbReference type="STRING" id="1817813.A2008_08765"/>
<protein>
    <submittedName>
        <fullName evidence="2">Uncharacterized protein</fullName>
    </submittedName>
</protein>
<evidence type="ECO:0000313" key="2">
    <source>
        <dbReference type="EMBL" id="OGM03734.1"/>
    </source>
</evidence>
<dbReference type="Proteomes" id="UP000178735">
    <property type="component" value="Unassembled WGS sequence"/>
</dbReference>
<proteinExistence type="predicted"/>
<dbReference type="AlphaFoldDB" id="A0A1F7WLL4"/>
<dbReference type="EMBL" id="MGFH01000157">
    <property type="protein sequence ID" value="OGM03734.1"/>
    <property type="molecule type" value="Genomic_DNA"/>
</dbReference>
<sequence length="339" mass="39055">MNIFADRIFMARRIFFLILFNMIYLIYSALRNVGFGGVLKPAAAGLVMLTVLAGCYGEVICAEKLEVDRYALENYKKLKSKDIILRIEQGMVYVMVGRNRWDAAKSNLKLITGDKLKVTPGTIASINFYDEFDIHLPESEMTTIEPAGITQLINEALFRTTYKDGTYVSEVVKEPSKLAQYKFRGAIKNRDLKMEYSKNRIEKKSNAELLEQSHREREQNTYMRARVMQARNFGNGFVMNYENSEKKIIDDNRVFMFEREKQRIERGIFAKMAAAASLQKIIVKRAADGISAAAEEAQLNQLNSELRHDTQKLEYINISLRDINEELNKIKLTPKAKEW</sequence>
<keyword evidence="1" id="KW-0812">Transmembrane</keyword>
<organism evidence="2 3">
    <name type="scientific">Candidatus Wallbacteria bacterium GWC2_49_35</name>
    <dbReference type="NCBI Taxonomy" id="1817813"/>
    <lineage>
        <taxon>Bacteria</taxon>
        <taxon>Candidatus Walliibacteriota</taxon>
    </lineage>
</organism>
<gene>
    <name evidence="2" type="ORF">A2008_08765</name>
</gene>
<keyword evidence="1" id="KW-0472">Membrane</keyword>
<comment type="caution">
    <text evidence="2">The sequence shown here is derived from an EMBL/GenBank/DDBJ whole genome shotgun (WGS) entry which is preliminary data.</text>
</comment>